<keyword evidence="6" id="KW-1185">Reference proteome</keyword>
<comment type="caution">
    <text evidence="5">The sequence shown here is derived from an EMBL/GenBank/DDBJ whole genome shotgun (WGS) entry which is preliminary data.</text>
</comment>
<evidence type="ECO:0000313" key="6">
    <source>
        <dbReference type="Proteomes" id="UP001348265"/>
    </source>
</evidence>
<sequence length="383" mass="40509">MAAAEIGGTATDSGATAPARRTVPRLELPRPTGHRAVGVRTVHLVDAAREDPFRPGRARELMAHLWYPAQAGTGQVPGRYVSEAMSPLVVDAWEEEPGCSGLPRGTAAGILVHGTADAPPAPDARDCPLVLLSPGHARYRADLTALGEDLASRGFLVAALDHPSDAIGVEFPDGRIVPYREPDGLADGDTDDLAGRYLDVRAADLRFARARLSDPGFWWHAQLDPSRTGVAGHSLGGAAAAEAMRLDPGFTAGVNLDGTPYGEVLRTGLERPFLLCRFTPDDPDFPEETRSREQLWSVLRGPRHHLLVSGGGHASATDLDALAGPLGFREFTDAEDYAFELGSLPGGRGTGITRACVGGFFEEHLLGAEGFLDTLPPEVAVVG</sequence>
<keyword evidence="3" id="KW-0443">Lipid metabolism</keyword>
<evidence type="ECO:0000256" key="1">
    <source>
        <dbReference type="ARBA" id="ARBA00022801"/>
    </source>
</evidence>
<dbReference type="EMBL" id="JAVFKM010000044">
    <property type="protein sequence ID" value="MEF3119376.1"/>
    <property type="molecule type" value="Genomic_DNA"/>
</dbReference>
<dbReference type="SUPFAM" id="SSF53474">
    <property type="entry name" value="alpha/beta-Hydrolases"/>
    <property type="match status" value="1"/>
</dbReference>
<evidence type="ECO:0000256" key="2">
    <source>
        <dbReference type="ARBA" id="ARBA00022963"/>
    </source>
</evidence>
<evidence type="ECO:0000313" key="5">
    <source>
        <dbReference type="EMBL" id="MEF3119376.1"/>
    </source>
</evidence>
<gene>
    <name evidence="5" type="ORF">RB636_40190</name>
</gene>
<keyword evidence="2" id="KW-0442">Lipid degradation</keyword>
<evidence type="ECO:0008006" key="7">
    <source>
        <dbReference type="Google" id="ProtNLM"/>
    </source>
</evidence>
<keyword evidence="1" id="KW-0378">Hydrolase</keyword>
<name>A0ABU7X7A0_9ACTN</name>
<accession>A0ABU7X7A0</accession>
<reference evidence="5 6" key="1">
    <citation type="submission" date="2023-08" db="EMBL/GenBank/DDBJ databases">
        <authorList>
            <person name="Sharma P."/>
            <person name="Verma V."/>
            <person name="Mohan M.K."/>
            <person name="Dubey A.K."/>
        </authorList>
    </citation>
    <scope>NUCLEOTIDE SEQUENCE [LARGE SCALE GENOMIC DNA]</scope>
    <source>
        <strain evidence="5 6">ADP4</strain>
    </source>
</reference>
<organism evidence="5 6">
    <name type="scientific">Streptomyces chrestomyceticus</name>
    <dbReference type="NCBI Taxonomy" id="68185"/>
    <lineage>
        <taxon>Bacteria</taxon>
        <taxon>Bacillati</taxon>
        <taxon>Actinomycetota</taxon>
        <taxon>Actinomycetes</taxon>
        <taxon>Kitasatosporales</taxon>
        <taxon>Streptomycetaceae</taxon>
        <taxon>Streptomyces</taxon>
    </lineage>
</organism>
<evidence type="ECO:0000256" key="3">
    <source>
        <dbReference type="ARBA" id="ARBA00023098"/>
    </source>
</evidence>
<dbReference type="InterPro" id="IPR029058">
    <property type="entry name" value="AB_hydrolase_fold"/>
</dbReference>
<dbReference type="PANTHER" id="PTHR10272:SF0">
    <property type="entry name" value="PLATELET-ACTIVATING FACTOR ACETYLHYDROLASE"/>
    <property type="match status" value="1"/>
</dbReference>
<feature type="region of interest" description="Disordered" evidence="4">
    <location>
        <begin position="1"/>
        <end position="33"/>
    </location>
</feature>
<dbReference type="PANTHER" id="PTHR10272">
    <property type="entry name" value="PLATELET-ACTIVATING FACTOR ACETYLHYDROLASE"/>
    <property type="match status" value="1"/>
</dbReference>
<proteinExistence type="predicted"/>
<evidence type="ECO:0000256" key="4">
    <source>
        <dbReference type="SAM" id="MobiDB-lite"/>
    </source>
</evidence>
<dbReference type="Gene3D" id="3.40.50.1820">
    <property type="entry name" value="alpha/beta hydrolase"/>
    <property type="match status" value="1"/>
</dbReference>
<dbReference type="Proteomes" id="UP001348265">
    <property type="component" value="Unassembled WGS sequence"/>
</dbReference>
<protein>
    <recommendedName>
        <fullName evidence="7">Lipase</fullName>
    </recommendedName>
</protein>
<dbReference type="RefSeq" id="WP_331790151.1">
    <property type="nucleotide sequence ID" value="NZ_JAVFKM010000044.1"/>
</dbReference>